<evidence type="ECO:0000313" key="3">
    <source>
        <dbReference type="Proteomes" id="UP000256269"/>
    </source>
</evidence>
<proteinExistence type="predicted"/>
<keyword evidence="1" id="KW-0472">Membrane</keyword>
<protein>
    <submittedName>
        <fullName evidence="2">Mannosyltransferase</fullName>
    </submittedName>
</protein>
<feature type="transmembrane region" description="Helical" evidence="1">
    <location>
        <begin position="34"/>
        <end position="52"/>
    </location>
</feature>
<sequence>MHLIPKPDLLALLGLSFPMPPGSAIWPEMFRSTAAAWIVVPLALLALVTAAAKRRSVWLALGLVAAPLIATWVVSQGPISVFWSRYLLFLLPVLVLAAGFRLASLRWPAVSVVALLAVAAITLPDQAAVRSPDAHDAAFYPYNGLFTERPGQYASYRQLADVLRAGYQPGDAIVYADRQNFWFTDTGVDYYLRGDRPRDVLLDRTAVQADNLSATEHTDYAARLAGVRRVWVVGVGERKDPLAGSPALLVPPAAPAKAAALRAGFTTTSVSTVPGFTIALMTAR</sequence>
<evidence type="ECO:0000313" key="2">
    <source>
        <dbReference type="EMBL" id="REH38195.1"/>
    </source>
</evidence>
<dbReference type="RefSeq" id="WP_147328768.1">
    <property type="nucleotide sequence ID" value="NZ_CP144375.1"/>
</dbReference>
<feature type="transmembrane region" description="Helical" evidence="1">
    <location>
        <begin position="81"/>
        <end position="100"/>
    </location>
</feature>
<dbReference type="AlphaFoldDB" id="A0A3E0H4L9"/>
<dbReference type="GO" id="GO:0016757">
    <property type="term" value="F:glycosyltransferase activity"/>
    <property type="evidence" value="ECO:0007669"/>
    <property type="project" value="UniProtKB-KW"/>
</dbReference>
<dbReference type="Proteomes" id="UP000256269">
    <property type="component" value="Unassembled WGS sequence"/>
</dbReference>
<reference evidence="2 3" key="1">
    <citation type="submission" date="2018-08" db="EMBL/GenBank/DDBJ databases">
        <title>Genomic Encyclopedia of Archaeal and Bacterial Type Strains, Phase II (KMG-II): from individual species to whole genera.</title>
        <authorList>
            <person name="Goeker M."/>
        </authorList>
    </citation>
    <scope>NUCLEOTIDE SEQUENCE [LARGE SCALE GENOMIC DNA]</scope>
    <source>
        <strain evidence="2 3">DSM 45791</strain>
    </source>
</reference>
<keyword evidence="2" id="KW-0328">Glycosyltransferase</keyword>
<accession>A0A3E0H4L9</accession>
<dbReference type="EMBL" id="QUNO01000014">
    <property type="protein sequence ID" value="REH38195.1"/>
    <property type="molecule type" value="Genomic_DNA"/>
</dbReference>
<keyword evidence="3" id="KW-1185">Reference proteome</keyword>
<keyword evidence="1" id="KW-0812">Transmembrane</keyword>
<feature type="transmembrane region" description="Helical" evidence="1">
    <location>
        <begin position="107"/>
        <end position="124"/>
    </location>
</feature>
<evidence type="ECO:0000256" key="1">
    <source>
        <dbReference type="SAM" id="Phobius"/>
    </source>
</evidence>
<comment type="caution">
    <text evidence="2">The sequence shown here is derived from an EMBL/GenBank/DDBJ whole genome shotgun (WGS) entry which is preliminary data.</text>
</comment>
<gene>
    <name evidence="2" type="ORF">BCF44_114220</name>
</gene>
<keyword evidence="1" id="KW-1133">Transmembrane helix</keyword>
<feature type="transmembrane region" description="Helical" evidence="1">
    <location>
        <begin position="57"/>
        <end position="75"/>
    </location>
</feature>
<name>A0A3E0H4L9_9PSEU</name>
<keyword evidence="2" id="KW-0808">Transferase</keyword>
<organism evidence="2 3">
    <name type="scientific">Kutzneria buriramensis</name>
    <dbReference type="NCBI Taxonomy" id="1045776"/>
    <lineage>
        <taxon>Bacteria</taxon>
        <taxon>Bacillati</taxon>
        <taxon>Actinomycetota</taxon>
        <taxon>Actinomycetes</taxon>
        <taxon>Pseudonocardiales</taxon>
        <taxon>Pseudonocardiaceae</taxon>
        <taxon>Kutzneria</taxon>
    </lineage>
</organism>
<dbReference type="OrthoDB" id="5318634at2"/>